<dbReference type="GO" id="GO:0004161">
    <property type="term" value="F:dimethylallyltranstransferase activity"/>
    <property type="evidence" value="ECO:0007669"/>
    <property type="project" value="TreeGrafter"/>
</dbReference>
<proteinExistence type="evidence at transcript level"/>
<evidence type="ECO:0000256" key="4">
    <source>
        <dbReference type="ARBA" id="ARBA00022723"/>
    </source>
</evidence>
<dbReference type="GO" id="GO:0004337">
    <property type="term" value="F:(2E,6E)-farnesyl diphosphate synthase activity"/>
    <property type="evidence" value="ECO:0007669"/>
    <property type="project" value="TreeGrafter"/>
</dbReference>
<evidence type="ECO:0000256" key="3">
    <source>
        <dbReference type="ARBA" id="ARBA00022679"/>
    </source>
</evidence>
<accession>U5ETY6</accession>
<protein>
    <recommendedName>
        <fullName evidence="8">Farnesyl pyrophosphate synthase</fullName>
    </recommendedName>
</protein>
<comment type="similarity">
    <text evidence="2 9">Belongs to the FPP/GGPP synthase family.</text>
</comment>
<comment type="pathway">
    <text evidence="7">Pheromone biosynthesis.</text>
</comment>
<dbReference type="InterPro" id="IPR033749">
    <property type="entry name" value="Polyprenyl_synt_CS"/>
</dbReference>
<dbReference type="InterPro" id="IPR008949">
    <property type="entry name" value="Isoprenoid_synthase_dom_sf"/>
</dbReference>
<comment type="cofactor">
    <cofactor evidence="1">
        <name>Mg(2+)</name>
        <dbReference type="ChEBI" id="CHEBI:18420"/>
    </cofactor>
</comment>
<keyword evidence="6" id="KW-0414">Isoprene biosynthesis</keyword>
<dbReference type="InterPro" id="IPR000092">
    <property type="entry name" value="Polyprenyl_synt"/>
</dbReference>
<evidence type="ECO:0000256" key="8">
    <source>
        <dbReference type="ARBA" id="ARBA00034546"/>
    </source>
</evidence>
<dbReference type="InterPro" id="IPR039702">
    <property type="entry name" value="FPS1-like"/>
</dbReference>
<dbReference type="GO" id="GO:0005737">
    <property type="term" value="C:cytoplasm"/>
    <property type="evidence" value="ECO:0007669"/>
    <property type="project" value="TreeGrafter"/>
</dbReference>
<dbReference type="SUPFAM" id="SSF48576">
    <property type="entry name" value="Terpenoid synthases"/>
    <property type="match status" value="1"/>
</dbReference>
<dbReference type="PANTHER" id="PTHR11525:SF0">
    <property type="entry name" value="FARNESYL PYROPHOSPHATE SYNTHASE"/>
    <property type="match status" value="1"/>
</dbReference>
<dbReference type="GO" id="GO:0042811">
    <property type="term" value="P:pheromone biosynthetic process"/>
    <property type="evidence" value="ECO:0007669"/>
    <property type="project" value="UniProtKB-ARBA"/>
</dbReference>
<sequence length="425" mass="49276">MFSSIIKNSSLQNLTRQLLVRAGENQNYVRCISKSSEVNNSDYITIKTAKPPKSCKDKQQIRLKKVSRTLSTLNYTLPVAAQTTVSKDECRDFMAVFPDIVRDLTDFSKKYDSKLASQWFARVLQYNVPNGKKNRGLATVLAYKMLAKPDELTEENVRLAHYLGWCVEMLQATFLIIDDIMDGSLTRRGQLCWYKQEDVKLIAINDAIMIENGVYHILKKHFSEKPYYLKLMEKFHEVFFITSLGQSLDVQTATLDVTKFTMDRYKRIVSNKTAYYTFYLPVALAMDMTGFKDPEVFRQTRTILLEIGQFFQAQDDFLDCFGDPEVTGKIGTDIQDGKCTWLSVVCMQRASEEQKDIMKKCYGSQNPDDVARIKKLYEELGLPTTYSIYEEESYNMIKTHIQQISRGLPHELFFKIMEKIYRRES</sequence>
<evidence type="ECO:0000256" key="5">
    <source>
        <dbReference type="ARBA" id="ARBA00022842"/>
    </source>
</evidence>
<evidence type="ECO:0000256" key="7">
    <source>
        <dbReference type="ARBA" id="ARBA00033740"/>
    </source>
</evidence>
<dbReference type="CDD" id="cd00685">
    <property type="entry name" value="Trans_IPPS_HT"/>
    <property type="match status" value="1"/>
</dbReference>
<dbReference type="GO" id="GO:0046872">
    <property type="term" value="F:metal ion binding"/>
    <property type="evidence" value="ECO:0007669"/>
    <property type="project" value="UniProtKB-KW"/>
</dbReference>
<keyword evidence="5" id="KW-0460">Magnesium</keyword>
<evidence type="ECO:0000256" key="9">
    <source>
        <dbReference type="RuleBase" id="RU004466"/>
    </source>
</evidence>
<dbReference type="EMBL" id="GANO01002569">
    <property type="protein sequence ID" value="JAB57302.1"/>
    <property type="molecule type" value="mRNA"/>
</dbReference>
<dbReference type="SFLD" id="SFLDS00005">
    <property type="entry name" value="Isoprenoid_Synthase_Type_I"/>
    <property type="match status" value="1"/>
</dbReference>
<reference evidence="10" key="1">
    <citation type="journal article" date="2014" name="Insect Biochem. Mol. Biol.">
        <title>An insight into the sialome of the frog biting fly, Corethrella appendiculata.</title>
        <authorList>
            <person name="Ribeiro J.M.C."/>
            <person name="Chagas A.C."/>
            <person name="Pham V.M."/>
            <person name="Lounibos L.P."/>
            <person name="Calvo E."/>
        </authorList>
    </citation>
    <scope>NUCLEOTIDE SEQUENCE</scope>
    <source>
        <tissue evidence="10">Salivary glands</tissue>
    </source>
</reference>
<keyword evidence="3 9" id="KW-0808">Transferase</keyword>
<dbReference type="Pfam" id="PF00348">
    <property type="entry name" value="polyprenyl_synt"/>
    <property type="match status" value="1"/>
</dbReference>
<evidence type="ECO:0000256" key="6">
    <source>
        <dbReference type="ARBA" id="ARBA00023229"/>
    </source>
</evidence>
<name>U5ETY6_9DIPT</name>
<evidence type="ECO:0000256" key="2">
    <source>
        <dbReference type="ARBA" id="ARBA00006706"/>
    </source>
</evidence>
<dbReference type="AlphaFoldDB" id="U5ETY6"/>
<organism evidence="10">
    <name type="scientific">Corethrella appendiculata</name>
    <dbReference type="NCBI Taxonomy" id="1370023"/>
    <lineage>
        <taxon>Eukaryota</taxon>
        <taxon>Metazoa</taxon>
        <taxon>Ecdysozoa</taxon>
        <taxon>Arthropoda</taxon>
        <taxon>Hexapoda</taxon>
        <taxon>Insecta</taxon>
        <taxon>Pterygota</taxon>
        <taxon>Neoptera</taxon>
        <taxon>Endopterygota</taxon>
        <taxon>Diptera</taxon>
        <taxon>Nematocera</taxon>
        <taxon>Culicoidea</taxon>
        <taxon>Chaoboridae</taxon>
        <taxon>Corethrella</taxon>
    </lineage>
</organism>
<dbReference type="FunFam" id="1.10.600.10:FF:000021">
    <property type="entry name" value="Farnesyl pyrophosphate synthase"/>
    <property type="match status" value="1"/>
</dbReference>
<evidence type="ECO:0000256" key="1">
    <source>
        <dbReference type="ARBA" id="ARBA00001946"/>
    </source>
</evidence>
<dbReference type="GO" id="GO:0045337">
    <property type="term" value="P:farnesyl diphosphate biosynthetic process"/>
    <property type="evidence" value="ECO:0007669"/>
    <property type="project" value="TreeGrafter"/>
</dbReference>
<dbReference type="Gene3D" id="1.10.600.10">
    <property type="entry name" value="Farnesyl Diphosphate Synthase"/>
    <property type="match status" value="1"/>
</dbReference>
<evidence type="ECO:0000313" key="10">
    <source>
        <dbReference type="EMBL" id="JAB57302.1"/>
    </source>
</evidence>
<dbReference type="PANTHER" id="PTHR11525">
    <property type="entry name" value="FARNESYL-PYROPHOSPHATE SYNTHETASE"/>
    <property type="match status" value="1"/>
</dbReference>
<dbReference type="PROSITE" id="PS00723">
    <property type="entry name" value="POLYPRENYL_SYNTHASE_1"/>
    <property type="match status" value="1"/>
</dbReference>
<dbReference type="SFLD" id="SFLDG01017">
    <property type="entry name" value="Polyprenyl_Transferase_Like"/>
    <property type="match status" value="1"/>
</dbReference>
<keyword evidence="4" id="KW-0479">Metal-binding</keyword>